<reference evidence="1 2" key="1">
    <citation type="journal article" date="2013" name="Genome Biol.">
        <title>Draft genome of the mountain pine beetle, Dendroctonus ponderosae Hopkins, a major forest pest.</title>
        <authorList>
            <person name="Keeling C.I."/>
            <person name="Yuen M.M."/>
            <person name="Liao N.Y."/>
            <person name="Docking T.R."/>
            <person name="Chan S.K."/>
            <person name="Taylor G.A."/>
            <person name="Palmquist D.L."/>
            <person name="Jackman S.D."/>
            <person name="Nguyen A."/>
            <person name="Li M."/>
            <person name="Henderson H."/>
            <person name="Janes J.K."/>
            <person name="Zhao Y."/>
            <person name="Pandoh P."/>
            <person name="Moore R."/>
            <person name="Sperling F.A."/>
            <person name="Huber D.P."/>
            <person name="Birol I."/>
            <person name="Jones S.J."/>
            <person name="Bohlmann J."/>
        </authorList>
    </citation>
    <scope>NUCLEOTIDE SEQUENCE</scope>
</reference>
<evidence type="ECO:0000313" key="1">
    <source>
        <dbReference type="EMBL" id="ERL96185.1"/>
    </source>
</evidence>
<dbReference type="EMBL" id="KI210193">
    <property type="protein sequence ID" value="ERL96185.1"/>
    <property type="molecule type" value="Genomic_DNA"/>
</dbReference>
<dbReference type="Proteomes" id="UP000030742">
    <property type="component" value="Unassembled WGS sequence"/>
</dbReference>
<sequence>MCKPAYIICAVLRFNVNKKETEFLDIIKKGSKLVQGGASAAPPPPWPSIRTANQPKALWQYAVCCSIKKKEQARKMKTQ</sequence>
<evidence type="ECO:0000313" key="2">
    <source>
        <dbReference type="Proteomes" id="UP000030742"/>
    </source>
</evidence>
<accession>U4V0K1</accession>
<dbReference type="AlphaFoldDB" id="U4V0K1"/>
<gene>
    <name evidence="1" type="ORF">D910_01353</name>
</gene>
<protein>
    <submittedName>
        <fullName evidence="1">Uncharacterized protein</fullName>
    </submittedName>
</protein>
<proteinExistence type="predicted"/>
<name>U4V0K1_DENPD</name>
<organism evidence="1 2">
    <name type="scientific">Dendroctonus ponderosae</name>
    <name type="common">Mountain pine beetle</name>
    <dbReference type="NCBI Taxonomy" id="77166"/>
    <lineage>
        <taxon>Eukaryota</taxon>
        <taxon>Metazoa</taxon>
        <taxon>Ecdysozoa</taxon>
        <taxon>Arthropoda</taxon>
        <taxon>Hexapoda</taxon>
        <taxon>Insecta</taxon>
        <taxon>Pterygota</taxon>
        <taxon>Neoptera</taxon>
        <taxon>Endopterygota</taxon>
        <taxon>Coleoptera</taxon>
        <taxon>Polyphaga</taxon>
        <taxon>Cucujiformia</taxon>
        <taxon>Curculionidae</taxon>
        <taxon>Scolytinae</taxon>
        <taxon>Dendroctonus</taxon>
    </lineage>
</organism>